<protein>
    <submittedName>
        <fullName evidence="2">(Atlantic silverside) hypothetical protein</fullName>
    </submittedName>
</protein>
<sequence length="78" mass="9127">MEEEGQETDDRHRMDRFPQQKLLWHCVVTESSPLLRKECEEEKDGSPSQYFVTTQRETSRAAQQPPPACASHLQWHST</sequence>
<evidence type="ECO:0000313" key="3">
    <source>
        <dbReference type="Proteomes" id="UP000677803"/>
    </source>
</evidence>
<dbReference type="EMBL" id="CAJRST010037777">
    <property type="protein sequence ID" value="CAG6005716.1"/>
    <property type="molecule type" value="Genomic_DNA"/>
</dbReference>
<evidence type="ECO:0000256" key="1">
    <source>
        <dbReference type="SAM" id="MobiDB-lite"/>
    </source>
</evidence>
<dbReference type="Proteomes" id="UP000677803">
    <property type="component" value="Unassembled WGS sequence"/>
</dbReference>
<comment type="caution">
    <text evidence="2">The sequence shown here is derived from an EMBL/GenBank/DDBJ whole genome shotgun (WGS) entry which is preliminary data.</text>
</comment>
<proteinExistence type="predicted"/>
<organism evidence="2 3">
    <name type="scientific">Menidia menidia</name>
    <name type="common">Atlantic silverside</name>
    <dbReference type="NCBI Taxonomy" id="238744"/>
    <lineage>
        <taxon>Eukaryota</taxon>
        <taxon>Metazoa</taxon>
        <taxon>Chordata</taxon>
        <taxon>Craniata</taxon>
        <taxon>Vertebrata</taxon>
        <taxon>Euteleostomi</taxon>
        <taxon>Actinopterygii</taxon>
        <taxon>Neopterygii</taxon>
        <taxon>Teleostei</taxon>
        <taxon>Neoteleostei</taxon>
        <taxon>Acanthomorphata</taxon>
        <taxon>Ovalentaria</taxon>
        <taxon>Atherinomorphae</taxon>
        <taxon>Atheriniformes</taxon>
        <taxon>Atherinopsidae</taxon>
        <taxon>Menidiinae</taxon>
        <taxon>Menidia</taxon>
    </lineage>
</organism>
<accession>A0A8S4BSS9</accession>
<reference evidence="2" key="1">
    <citation type="submission" date="2021-05" db="EMBL/GenBank/DDBJ databases">
        <authorList>
            <person name="Tigano A."/>
        </authorList>
    </citation>
    <scope>NUCLEOTIDE SEQUENCE</scope>
</reference>
<evidence type="ECO:0000313" key="2">
    <source>
        <dbReference type="EMBL" id="CAG6005716.1"/>
    </source>
</evidence>
<feature type="compositionally biased region" description="Polar residues" evidence="1">
    <location>
        <begin position="46"/>
        <end position="62"/>
    </location>
</feature>
<gene>
    <name evidence="2" type="ORF">MMEN_LOCUS18582</name>
</gene>
<keyword evidence="3" id="KW-1185">Reference proteome</keyword>
<feature type="region of interest" description="Disordered" evidence="1">
    <location>
        <begin position="39"/>
        <end position="78"/>
    </location>
</feature>
<name>A0A8S4BSS9_9TELE</name>
<dbReference type="AlphaFoldDB" id="A0A8S4BSS9"/>